<dbReference type="InterPro" id="IPR018060">
    <property type="entry name" value="HTH_AraC"/>
</dbReference>
<dbReference type="OrthoDB" id="952277at2"/>
<evidence type="ECO:0000256" key="1">
    <source>
        <dbReference type="ARBA" id="ARBA00023015"/>
    </source>
</evidence>
<evidence type="ECO:0000256" key="3">
    <source>
        <dbReference type="ARBA" id="ARBA00023163"/>
    </source>
</evidence>
<dbReference type="Proteomes" id="UP000199537">
    <property type="component" value="Unassembled WGS sequence"/>
</dbReference>
<dbReference type="PANTHER" id="PTHR43280:SF28">
    <property type="entry name" value="HTH-TYPE TRANSCRIPTIONAL ACTIVATOR RHAS"/>
    <property type="match status" value="1"/>
</dbReference>
<protein>
    <submittedName>
        <fullName evidence="5">AraC-type DNA-binding protein</fullName>
    </submittedName>
</protein>
<keyword evidence="2 5" id="KW-0238">DNA-binding</keyword>
<dbReference type="Pfam" id="PF12833">
    <property type="entry name" value="HTH_18"/>
    <property type="match status" value="1"/>
</dbReference>
<name>A0A1I7NMM5_9BACT</name>
<dbReference type="SUPFAM" id="SSF55008">
    <property type="entry name" value="HMA, heavy metal-associated domain"/>
    <property type="match status" value="1"/>
</dbReference>
<dbReference type="PROSITE" id="PS01124">
    <property type="entry name" value="HTH_ARAC_FAMILY_2"/>
    <property type="match status" value="1"/>
</dbReference>
<dbReference type="PROSITE" id="PS00041">
    <property type="entry name" value="HTH_ARAC_FAMILY_1"/>
    <property type="match status" value="1"/>
</dbReference>
<dbReference type="GO" id="GO:0043565">
    <property type="term" value="F:sequence-specific DNA binding"/>
    <property type="evidence" value="ECO:0007669"/>
    <property type="project" value="InterPro"/>
</dbReference>
<evidence type="ECO:0000313" key="6">
    <source>
        <dbReference type="Proteomes" id="UP000199537"/>
    </source>
</evidence>
<dbReference type="PANTHER" id="PTHR43280">
    <property type="entry name" value="ARAC-FAMILY TRANSCRIPTIONAL REGULATOR"/>
    <property type="match status" value="1"/>
</dbReference>
<evidence type="ECO:0000256" key="2">
    <source>
        <dbReference type="ARBA" id="ARBA00023125"/>
    </source>
</evidence>
<dbReference type="GO" id="GO:0046872">
    <property type="term" value="F:metal ion binding"/>
    <property type="evidence" value="ECO:0007669"/>
    <property type="project" value="InterPro"/>
</dbReference>
<dbReference type="SUPFAM" id="SSF46689">
    <property type="entry name" value="Homeodomain-like"/>
    <property type="match status" value="1"/>
</dbReference>
<dbReference type="InterPro" id="IPR009057">
    <property type="entry name" value="Homeodomain-like_sf"/>
</dbReference>
<accession>A0A1I7NMM5</accession>
<proteinExistence type="predicted"/>
<dbReference type="AlphaFoldDB" id="A0A1I7NMM5"/>
<organism evidence="5 6">
    <name type="scientific">Thermoflavifilum thermophilum</name>
    <dbReference type="NCBI Taxonomy" id="1393122"/>
    <lineage>
        <taxon>Bacteria</taxon>
        <taxon>Pseudomonadati</taxon>
        <taxon>Bacteroidota</taxon>
        <taxon>Chitinophagia</taxon>
        <taxon>Chitinophagales</taxon>
        <taxon>Chitinophagaceae</taxon>
        <taxon>Thermoflavifilum</taxon>
    </lineage>
</organism>
<keyword evidence="1" id="KW-0805">Transcription regulation</keyword>
<dbReference type="GO" id="GO:0003700">
    <property type="term" value="F:DNA-binding transcription factor activity"/>
    <property type="evidence" value="ECO:0007669"/>
    <property type="project" value="InterPro"/>
</dbReference>
<dbReference type="EMBL" id="FPCJ01000001">
    <property type="protein sequence ID" value="SFV35912.1"/>
    <property type="molecule type" value="Genomic_DNA"/>
</dbReference>
<evidence type="ECO:0000259" key="4">
    <source>
        <dbReference type="PROSITE" id="PS01124"/>
    </source>
</evidence>
<reference evidence="6" key="1">
    <citation type="submission" date="2016-10" db="EMBL/GenBank/DDBJ databases">
        <authorList>
            <person name="Varghese N."/>
            <person name="Submissions S."/>
        </authorList>
    </citation>
    <scope>NUCLEOTIDE SEQUENCE [LARGE SCALE GENOMIC DNA]</scope>
    <source>
        <strain evidence="6">DSM 14807</strain>
    </source>
</reference>
<dbReference type="InterPro" id="IPR036163">
    <property type="entry name" value="HMA_dom_sf"/>
</dbReference>
<dbReference type="SMART" id="SM00342">
    <property type="entry name" value="HTH_ARAC"/>
    <property type="match status" value="1"/>
</dbReference>
<evidence type="ECO:0000313" key="5">
    <source>
        <dbReference type="EMBL" id="SFV35912.1"/>
    </source>
</evidence>
<keyword evidence="6" id="KW-1185">Reference proteome</keyword>
<dbReference type="STRING" id="1393122.SAMN05660895_2353"/>
<dbReference type="Gene3D" id="1.10.10.60">
    <property type="entry name" value="Homeodomain-like"/>
    <property type="match status" value="1"/>
</dbReference>
<dbReference type="Gene3D" id="3.30.70.100">
    <property type="match status" value="1"/>
</dbReference>
<dbReference type="InterPro" id="IPR018062">
    <property type="entry name" value="HTH_AraC-typ_CS"/>
</dbReference>
<gene>
    <name evidence="5" type="ORF">SAMN05660895_2353</name>
</gene>
<keyword evidence="3" id="KW-0804">Transcription</keyword>
<feature type="domain" description="HTH araC/xylS-type" evidence="4">
    <location>
        <begin position="110"/>
        <end position="179"/>
    </location>
</feature>
<sequence>MATTVLYIKNMVCDRCVKVVTQVLQQLHLPVVSVSLGNAVIGRELTTEEKDELNKLLQQEGFALIEDKKIRLLEAIKHAAIDWVQHGKMKTMPVNFSTFLSETLQKDYHYLSNLFSEHENITIEQYVMLQKIEKVKELLSYGEMSLSEIAEELGYSSVAHLSGQFKRMTGFTPTQFRKLKDHHRKPLDRVGK</sequence>